<dbReference type="PANTHER" id="PTHR35841:SF1">
    <property type="entry name" value="PHOSPHONATES-BINDING PERIPLASMIC PROTEIN"/>
    <property type="match status" value="1"/>
</dbReference>
<dbReference type="SUPFAM" id="SSF53850">
    <property type="entry name" value="Periplasmic binding protein-like II"/>
    <property type="match status" value="1"/>
</dbReference>
<proteinExistence type="predicted"/>
<comment type="caution">
    <text evidence="1">The sequence shown here is derived from an EMBL/GenBank/DDBJ whole genome shotgun (WGS) entry which is preliminary data.</text>
</comment>
<reference evidence="1 2" key="1">
    <citation type="submission" date="2019-04" db="EMBL/GenBank/DDBJ databases">
        <title>Sphingobacterium olei sp. nov., isolated from oil-contaminated soil.</title>
        <authorList>
            <person name="Liu B."/>
        </authorList>
    </citation>
    <scope>NUCLEOTIDE SEQUENCE [LARGE SCALE GENOMIC DNA]</scope>
    <source>
        <strain evidence="1 2">Y3L14</strain>
    </source>
</reference>
<dbReference type="AlphaFoldDB" id="A0A4U0GZM3"/>
<gene>
    <name evidence="1" type="ORF">FAZ19_15245</name>
</gene>
<dbReference type="PANTHER" id="PTHR35841">
    <property type="entry name" value="PHOSPHONATES-BINDING PERIPLASMIC PROTEIN"/>
    <property type="match status" value="1"/>
</dbReference>
<dbReference type="Pfam" id="PF12974">
    <property type="entry name" value="Phosphonate-bd"/>
    <property type="match status" value="1"/>
</dbReference>
<evidence type="ECO:0000313" key="1">
    <source>
        <dbReference type="EMBL" id="TJY64546.1"/>
    </source>
</evidence>
<dbReference type="EMBL" id="SUKA01000004">
    <property type="protein sequence ID" value="TJY64546.1"/>
    <property type="molecule type" value="Genomic_DNA"/>
</dbReference>
<organism evidence="1 2">
    <name type="scientific">Sphingobacterium alkalisoli</name>
    <dbReference type="NCBI Taxonomy" id="1874115"/>
    <lineage>
        <taxon>Bacteria</taxon>
        <taxon>Pseudomonadati</taxon>
        <taxon>Bacteroidota</taxon>
        <taxon>Sphingobacteriia</taxon>
        <taxon>Sphingobacteriales</taxon>
        <taxon>Sphingobacteriaceae</taxon>
        <taxon>Sphingobacterium</taxon>
    </lineage>
</organism>
<dbReference type="Proteomes" id="UP000309872">
    <property type="component" value="Unassembled WGS sequence"/>
</dbReference>
<sequence>MVRINYLLLIGYCLVATPLVAQLRVATYRYAENSRVDNIRPIADLLAAATGQVATVVSYPSVGELVDAIQQGNVDVAFINTFGYLLLAADSLAQPSMVPLVVWQTLDDATDDNYRCIFIAPEGGVVTNSDDVALNTAERSLLLVSEGSTSGNLVPRIALSALGITHPEQQFKSIAYAGTHQQTAEKIALGEADLGAIGSIAYEDFIRESTNRPIRLVWRSPEIPLGPVLVSNRLPYVEREQIADVLIRLHSNHPEAFEAAKNGWSEAQHAKSYRRVKSDYLYRLIQQFGDATELNRIVRTFLNKN</sequence>
<dbReference type="OrthoDB" id="9781943at2"/>
<name>A0A4U0GZM3_9SPHI</name>
<dbReference type="RefSeq" id="WP_136821607.1">
    <property type="nucleotide sequence ID" value="NZ_BMJX01000004.1"/>
</dbReference>
<accession>A0A4U0GZM3</accession>
<evidence type="ECO:0000313" key="2">
    <source>
        <dbReference type="Proteomes" id="UP000309872"/>
    </source>
</evidence>
<keyword evidence="2" id="KW-1185">Reference proteome</keyword>
<protein>
    <submittedName>
        <fullName evidence="1">Phosphate/phosphite/phosphonate ABC transporter substrate-binding protein</fullName>
    </submittedName>
</protein>
<dbReference type="Gene3D" id="3.40.190.10">
    <property type="entry name" value="Periplasmic binding protein-like II"/>
    <property type="match status" value="2"/>
</dbReference>